<reference evidence="2 5" key="2">
    <citation type="submission" date="2022-03" db="EMBL/GenBank/DDBJ databases">
        <title>Taxonomic description of new species and reclassification of some bacterial strains.</title>
        <authorList>
            <person name="Ndongo S."/>
        </authorList>
    </citation>
    <scope>NUCLEOTIDE SEQUENCE [LARGE SCALE GENOMIC DNA]</scope>
    <source>
        <strain evidence="2 5">Marseille-P6666</strain>
    </source>
</reference>
<feature type="transmembrane region" description="Helical" evidence="1">
    <location>
        <begin position="62"/>
        <end position="86"/>
    </location>
</feature>
<feature type="transmembrane region" description="Helical" evidence="1">
    <location>
        <begin position="39"/>
        <end position="56"/>
    </location>
</feature>
<keyword evidence="1" id="KW-0472">Membrane</keyword>
<dbReference type="GeneID" id="84022948"/>
<keyword evidence="5" id="KW-1185">Reference proteome</keyword>
<name>A0AAE6W1U6_9BACT</name>
<organism evidence="3 4">
    <name type="scientific">Akkermansia massiliensis</name>
    <dbReference type="NCBI Taxonomy" id="2927224"/>
    <lineage>
        <taxon>Bacteria</taxon>
        <taxon>Pseudomonadati</taxon>
        <taxon>Verrucomicrobiota</taxon>
        <taxon>Verrucomicrobiia</taxon>
        <taxon>Verrucomicrobiales</taxon>
        <taxon>Akkermansiaceae</taxon>
        <taxon>Akkermansia</taxon>
    </lineage>
</organism>
<dbReference type="Proteomes" id="UP001202031">
    <property type="component" value="Unassembled WGS sequence"/>
</dbReference>
<evidence type="ECO:0000313" key="3">
    <source>
        <dbReference type="EMBL" id="QHV63778.1"/>
    </source>
</evidence>
<dbReference type="EMBL" id="JAMGSI010000001">
    <property type="protein sequence ID" value="MCL6656423.1"/>
    <property type="molecule type" value="Genomic_DNA"/>
</dbReference>
<keyword evidence="1" id="KW-0812">Transmembrane</keyword>
<dbReference type="Proteomes" id="UP000642553">
    <property type="component" value="Chromosome"/>
</dbReference>
<evidence type="ECO:0000313" key="5">
    <source>
        <dbReference type="Proteomes" id="UP001202031"/>
    </source>
</evidence>
<keyword evidence="1" id="KW-1133">Transmembrane helix</keyword>
<gene>
    <name evidence="3" type="ORF">DMI76_10550</name>
    <name evidence="2" type="ORF">M8N44_03710</name>
</gene>
<dbReference type="RefSeq" id="WP_022397997.1">
    <property type="nucleotide sequence ID" value="NZ_CP029701.1"/>
</dbReference>
<proteinExistence type="predicted"/>
<protein>
    <submittedName>
        <fullName evidence="3">YcxB family protein</fullName>
    </submittedName>
</protein>
<dbReference type="EMBL" id="CP029701">
    <property type="protein sequence ID" value="QHV63778.1"/>
    <property type="molecule type" value="Genomic_DNA"/>
</dbReference>
<accession>A0AAE6W1U6</accession>
<evidence type="ECO:0000313" key="4">
    <source>
        <dbReference type="Proteomes" id="UP000642553"/>
    </source>
</evidence>
<dbReference type="AlphaFoldDB" id="A0AAE6W1U6"/>
<reference evidence="3" key="1">
    <citation type="submission" date="2018-05" db="EMBL/GenBank/DDBJ databases">
        <title>Complete genome sequnece of Akkermansia muciniphila EB-AMDK-40.</title>
        <authorList>
            <person name="Nam Y.-D."/>
            <person name="Chung W.-H."/>
            <person name="Park Y.S."/>
            <person name="Kang J."/>
        </authorList>
    </citation>
    <scope>NUCLEOTIDE SEQUENCE</scope>
    <source>
        <strain evidence="3">EB-AMDK-40</strain>
    </source>
</reference>
<evidence type="ECO:0000313" key="2">
    <source>
        <dbReference type="EMBL" id="MCL6656423.1"/>
    </source>
</evidence>
<evidence type="ECO:0000256" key="1">
    <source>
        <dbReference type="SAM" id="Phobius"/>
    </source>
</evidence>
<sequence>MMQDSEVIKLVKPVPSDRLATQVLVMWYNTVRPKWKKPLDLAITAFFVLMTLYSFSLRPLPIFAWLSLAGALMAIILSWFYVPFLAKAALAANKKVPMYHQEKDYVFHEDYMTFSSKDVEPMNIPYDRFTTLCKTRHALLFLFGKKLVLWLPLKLMSTDQLESIMRRFRNHGVEVRDIS</sequence>